<protein>
    <recommendedName>
        <fullName evidence="2">Anti-sigma factor antagonist</fullName>
    </recommendedName>
</protein>
<organism evidence="4 5">
    <name type="scientific">Candidatus Wallbacteria bacterium HGW-Wallbacteria-1</name>
    <dbReference type="NCBI Taxonomy" id="2013854"/>
    <lineage>
        <taxon>Bacteria</taxon>
        <taxon>Candidatus Walliibacteriota</taxon>
    </lineage>
</organism>
<dbReference type="PANTHER" id="PTHR33495">
    <property type="entry name" value="ANTI-SIGMA FACTOR ANTAGONIST TM_1081-RELATED-RELATED"/>
    <property type="match status" value="1"/>
</dbReference>
<evidence type="ECO:0000256" key="1">
    <source>
        <dbReference type="ARBA" id="ARBA00009013"/>
    </source>
</evidence>
<reference evidence="4 5" key="1">
    <citation type="journal article" date="2017" name="ISME J.">
        <title>Potential for microbial H2 and metal transformations associated with novel bacteria and archaea in deep terrestrial subsurface sediments.</title>
        <authorList>
            <person name="Hernsdorf A.W."/>
            <person name="Amano Y."/>
            <person name="Miyakawa K."/>
            <person name="Ise K."/>
            <person name="Suzuki Y."/>
            <person name="Anantharaman K."/>
            <person name="Probst A."/>
            <person name="Burstein D."/>
            <person name="Thomas B.C."/>
            <person name="Banfield J.F."/>
        </authorList>
    </citation>
    <scope>NUCLEOTIDE SEQUENCE [LARGE SCALE GENOMIC DNA]</scope>
    <source>
        <strain evidence="4">HGW-Wallbacteria-1</strain>
    </source>
</reference>
<dbReference type="CDD" id="cd07043">
    <property type="entry name" value="STAS_anti-anti-sigma_factors"/>
    <property type="match status" value="1"/>
</dbReference>
<feature type="domain" description="STAS" evidence="3">
    <location>
        <begin position="2"/>
        <end position="111"/>
    </location>
</feature>
<comment type="similarity">
    <text evidence="1 2">Belongs to the anti-sigma-factor antagonist family.</text>
</comment>
<dbReference type="InterPro" id="IPR003658">
    <property type="entry name" value="Anti-sigma_ant"/>
</dbReference>
<name>A0A2N1PTJ8_9BACT</name>
<evidence type="ECO:0000313" key="4">
    <source>
        <dbReference type="EMBL" id="PKK91640.1"/>
    </source>
</evidence>
<dbReference type="EMBL" id="PGXC01000002">
    <property type="protein sequence ID" value="PKK91640.1"/>
    <property type="molecule type" value="Genomic_DNA"/>
</dbReference>
<dbReference type="InterPro" id="IPR036513">
    <property type="entry name" value="STAS_dom_sf"/>
</dbReference>
<dbReference type="Gene3D" id="3.30.750.24">
    <property type="entry name" value="STAS domain"/>
    <property type="match status" value="1"/>
</dbReference>
<dbReference type="Proteomes" id="UP000233256">
    <property type="component" value="Unassembled WGS sequence"/>
</dbReference>
<evidence type="ECO:0000313" key="5">
    <source>
        <dbReference type="Proteomes" id="UP000233256"/>
    </source>
</evidence>
<evidence type="ECO:0000256" key="2">
    <source>
        <dbReference type="RuleBase" id="RU003749"/>
    </source>
</evidence>
<dbReference type="Pfam" id="PF01740">
    <property type="entry name" value="STAS"/>
    <property type="match status" value="1"/>
</dbReference>
<dbReference type="SUPFAM" id="SSF52091">
    <property type="entry name" value="SpoIIaa-like"/>
    <property type="match status" value="1"/>
</dbReference>
<gene>
    <name evidence="4" type="ORF">CVV64_02950</name>
</gene>
<dbReference type="GO" id="GO:0043856">
    <property type="term" value="F:anti-sigma factor antagonist activity"/>
    <property type="evidence" value="ECO:0007669"/>
    <property type="project" value="InterPro"/>
</dbReference>
<dbReference type="InterPro" id="IPR002645">
    <property type="entry name" value="STAS_dom"/>
</dbReference>
<dbReference type="AlphaFoldDB" id="A0A2N1PTJ8"/>
<accession>A0A2N1PTJ8</accession>
<sequence length="111" mass="12361">MLKFETRETSGALIVNVEGRIIYETEKTFKDAITDLIKSDKTRIVLNLHGLSYINSAGLGVLINLLKTSKAHGGDIRLCQLNSDLAELFKITNLNQVFTIFDDAEQAVESF</sequence>
<dbReference type="PROSITE" id="PS50801">
    <property type="entry name" value="STAS"/>
    <property type="match status" value="1"/>
</dbReference>
<dbReference type="NCBIfam" id="TIGR00377">
    <property type="entry name" value="ant_ant_sig"/>
    <property type="match status" value="1"/>
</dbReference>
<evidence type="ECO:0000259" key="3">
    <source>
        <dbReference type="PROSITE" id="PS50801"/>
    </source>
</evidence>
<comment type="caution">
    <text evidence="4">The sequence shown here is derived from an EMBL/GenBank/DDBJ whole genome shotgun (WGS) entry which is preliminary data.</text>
</comment>
<proteinExistence type="inferred from homology"/>